<dbReference type="InterPro" id="IPR000620">
    <property type="entry name" value="EamA_dom"/>
</dbReference>
<keyword evidence="3" id="KW-0812">Transmembrane</keyword>
<dbReference type="Pfam" id="PF00892">
    <property type="entry name" value="EamA"/>
    <property type="match status" value="2"/>
</dbReference>
<keyword evidence="3" id="KW-1133">Transmembrane helix</keyword>
<dbReference type="SUPFAM" id="SSF103481">
    <property type="entry name" value="Multidrug resistance efflux transporter EmrE"/>
    <property type="match status" value="2"/>
</dbReference>
<feature type="transmembrane region" description="Helical" evidence="3">
    <location>
        <begin position="68"/>
        <end position="88"/>
    </location>
</feature>
<evidence type="ECO:0000313" key="5">
    <source>
        <dbReference type="EMBL" id="UOQ49798.1"/>
    </source>
</evidence>
<feature type="transmembrane region" description="Helical" evidence="3">
    <location>
        <begin position="146"/>
        <end position="166"/>
    </location>
</feature>
<feature type="transmembrane region" description="Helical" evidence="3">
    <location>
        <begin position="242"/>
        <end position="260"/>
    </location>
</feature>
<dbReference type="PANTHER" id="PTHR22911">
    <property type="entry name" value="ACYL-MALONYL CONDENSING ENZYME-RELATED"/>
    <property type="match status" value="1"/>
</dbReference>
<keyword evidence="3" id="KW-0472">Membrane</keyword>
<feature type="transmembrane region" description="Helical" evidence="3">
    <location>
        <begin position="12"/>
        <end position="32"/>
    </location>
</feature>
<evidence type="ECO:0000256" key="1">
    <source>
        <dbReference type="ARBA" id="ARBA00004127"/>
    </source>
</evidence>
<gene>
    <name evidence="5" type="ORF">MUN88_06910</name>
</gene>
<sequence length="303" mass="33902">MSDIQKGHLYNMLSVLMLGVGPLLSKFGLLQISPSKAALINVLTIITASVLLGLFTKNYVKFYFEKNIILLAVFNSLGIIFLFLSIDLLSPVEIGFLGRFYTVFAVILSVFFLNEKFSRKELFFITFAILGTFLFVDTGGDYTNNLIGSLFALLYTFFFALTNIFIKKTLSKQKSSNSIMFTNNSISLLFVIFYTLIMWELFDGNYSFKGIGFLVLSTLLGGFLGTLLLYEALKYLRFSIANVTRAFSPLLLAVISYPFFPIEITVKNTLGAIILIISILLLSMGDKKEKANGKITETSKNTQ</sequence>
<dbReference type="Proteomes" id="UP000831782">
    <property type="component" value="Chromosome"/>
</dbReference>
<feature type="transmembrane region" description="Helical" evidence="3">
    <location>
        <begin position="178"/>
        <end position="199"/>
    </location>
</feature>
<feature type="transmembrane region" description="Helical" evidence="3">
    <location>
        <begin position="38"/>
        <end position="56"/>
    </location>
</feature>
<accession>A0ABY4EZU5</accession>
<reference evidence="5 6" key="1">
    <citation type="submission" date="2022-04" db="EMBL/GenBank/DDBJ databases">
        <title>Gracilibacillus sp. isolated from saltern.</title>
        <authorList>
            <person name="Won M."/>
            <person name="Lee C.-M."/>
            <person name="Woen H.-Y."/>
            <person name="Kwon S.-W."/>
        </authorList>
    </citation>
    <scope>NUCLEOTIDE SEQUENCE [LARGE SCALE GENOMIC DNA]</scope>
    <source>
        <strain evidence="5 6">SSWR10-1</strain>
    </source>
</reference>
<feature type="transmembrane region" description="Helical" evidence="3">
    <location>
        <begin position="94"/>
        <end position="113"/>
    </location>
</feature>
<comment type="subcellular location">
    <subcellularLocation>
        <location evidence="1">Endomembrane system</location>
        <topology evidence="1">Multi-pass membrane protein</topology>
    </subcellularLocation>
</comment>
<dbReference type="EMBL" id="CP095072">
    <property type="protein sequence ID" value="UOQ49798.1"/>
    <property type="molecule type" value="Genomic_DNA"/>
</dbReference>
<name>A0ABY4EZU5_9BACI</name>
<feature type="domain" description="EamA" evidence="4">
    <location>
        <begin position="147"/>
        <end position="283"/>
    </location>
</feature>
<evidence type="ECO:0000313" key="6">
    <source>
        <dbReference type="Proteomes" id="UP000831782"/>
    </source>
</evidence>
<feature type="transmembrane region" description="Helical" evidence="3">
    <location>
        <begin position="211"/>
        <end position="230"/>
    </location>
</feature>
<feature type="transmembrane region" description="Helical" evidence="3">
    <location>
        <begin position="266"/>
        <end position="284"/>
    </location>
</feature>
<organism evidence="5 6">
    <name type="scientific">Gracilibacillus caseinilyticus</name>
    <dbReference type="NCBI Taxonomy" id="2932256"/>
    <lineage>
        <taxon>Bacteria</taxon>
        <taxon>Bacillati</taxon>
        <taxon>Bacillota</taxon>
        <taxon>Bacilli</taxon>
        <taxon>Bacillales</taxon>
        <taxon>Bacillaceae</taxon>
        <taxon>Gracilibacillus</taxon>
    </lineage>
</organism>
<comment type="similarity">
    <text evidence="2">Belongs to the EamA transporter family.</text>
</comment>
<evidence type="ECO:0000259" key="4">
    <source>
        <dbReference type="Pfam" id="PF00892"/>
    </source>
</evidence>
<feature type="transmembrane region" description="Helical" evidence="3">
    <location>
        <begin position="122"/>
        <end position="140"/>
    </location>
</feature>
<proteinExistence type="inferred from homology"/>
<dbReference type="RefSeq" id="WP_244722600.1">
    <property type="nucleotide sequence ID" value="NZ_CP095072.1"/>
</dbReference>
<dbReference type="InterPro" id="IPR037185">
    <property type="entry name" value="EmrE-like"/>
</dbReference>
<feature type="domain" description="EamA" evidence="4">
    <location>
        <begin position="6"/>
        <end position="135"/>
    </location>
</feature>
<evidence type="ECO:0000256" key="2">
    <source>
        <dbReference type="ARBA" id="ARBA00007362"/>
    </source>
</evidence>
<keyword evidence="6" id="KW-1185">Reference proteome</keyword>
<protein>
    <submittedName>
        <fullName evidence="5">DMT family transporter</fullName>
    </submittedName>
</protein>
<evidence type="ECO:0000256" key="3">
    <source>
        <dbReference type="SAM" id="Phobius"/>
    </source>
</evidence>